<dbReference type="AlphaFoldDB" id="A0A176VC69"/>
<dbReference type="Pfam" id="PF12937">
    <property type="entry name" value="F-box-like"/>
    <property type="match status" value="1"/>
</dbReference>
<accession>A0A176VC69</accession>
<name>A0A176VC69_MARPO</name>
<evidence type="ECO:0000256" key="1">
    <source>
        <dbReference type="SAM" id="MobiDB-lite"/>
    </source>
</evidence>
<feature type="compositionally biased region" description="Low complexity" evidence="1">
    <location>
        <begin position="146"/>
        <end position="157"/>
    </location>
</feature>
<keyword evidence="4" id="KW-1185">Reference proteome</keyword>
<feature type="compositionally biased region" description="Acidic residues" evidence="1">
    <location>
        <begin position="162"/>
        <end position="172"/>
    </location>
</feature>
<proteinExistence type="predicted"/>
<feature type="region of interest" description="Disordered" evidence="1">
    <location>
        <begin position="49"/>
        <end position="69"/>
    </location>
</feature>
<evidence type="ECO:0000313" key="3">
    <source>
        <dbReference type="EMBL" id="OAE18454.1"/>
    </source>
</evidence>
<dbReference type="SUPFAM" id="SSF81383">
    <property type="entry name" value="F-box domain"/>
    <property type="match status" value="1"/>
</dbReference>
<dbReference type="PANTHER" id="PTHR48218">
    <property type="entry name" value="F-BOX DOMAIN CONTAINING PROTEIN"/>
    <property type="match status" value="1"/>
</dbReference>
<dbReference type="EMBL" id="LVLJ01004059">
    <property type="protein sequence ID" value="OAE18454.1"/>
    <property type="molecule type" value="Genomic_DNA"/>
</dbReference>
<sequence>MDGRHNPLTTPTFSMELAKLCRLSGSDLQARPITQYPSVDFSYYSSSRFQNDPTSSTPHFIPVPARNGSKRIRVSEQNNGTSPAHPTEGLPLAIEKSTNAFNFNRELLGVALDAAAVQDSPGASEPEKEEPPEMSDDDADDENELDASTPTTTTTTPRSSDDGVDDEPAESDPCDVLGSNVFRLILGLLDCKTLCRCLAVSAAWQRCAQDDFLWAAACQELWADKIRIHPAALLPSTPRLKAFQLSLADSRRTSIEARDLCTVVWELRYKEHTGEYWKQLDPYYRGLPLMRRIFHKDGHITAEPMDQIWGGHECSWTLRRSKSKAGPPLVRINHWPPLTISRTLAWGWKMENAWVVYTSTCETVTSSPSPT</sequence>
<dbReference type="InterPro" id="IPR001810">
    <property type="entry name" value="F-box_dom"/>
</dbReference>
<dbReference type="Proteomes" id="UP000077202">
    <property type="component" value="Unassembled WGS sequence"/>
</dbReference>
<dbReference type="PANTHER" id="PTHR48218:SF3">
    <property type="entry name" value="OS07G0170800 PROTEIN"/>
    <property type="match status" value="1"/>
</dbReference>
<evidence type="ECO:0000259" key="2">
    <source>
        <dbReference type="Pfam" id="PF12937"/>
    </source>
</evidence>
<protein>
    <recommendedName>
        <fullName evidence="2">F-box domain-containing protein</fullName>
    </recommendedName>
</protein>
<feature type="region of interest" description="Disordered" evidence="1">
    <location>
        <begin position="117"/>
        <end position="172"/>
    </location>
</feature>
<reference evidence="3" key="1">
    <citation type="submission" date="2016-03" db="EMBL/GenBank/DDBJ databases">
        <title>Mechanisms controlling the formation of the plant cell surface in tip-growing cells are functionally conserved among land plants.</title>
        <authorList>
            <person name="Honkanen S."/>
            <person name="Jones V.A."/>
            <person name="Morieri G."/>
            <person name="Champion C."/>
            <person name="Hetherington A.J."/>
            <person name="Kelly S."/>
            <person name="Saint-Marcoux D."/>
            <person name="Proust H."/>
            <person name="Prescott H."/>
            <person name="Dolan L."/>
        </authorList>
    </citation>
    <scope>NUCLEOTIDE SEQUENCE [LARGE SCALE GENOMIC DNA]</scope>
    <source>
        <tissue evidence="3">Whole gametophyte</tissue>
    </source>
</reference>
<feature type="domain" description="F-box" evidence="2">
    <location>
        <begin position="184"/>
        <end position="219"/>
    </location>
</feature>
<feature type="compositionally biased region" description="Acidic residues" evidence="1">
    <location>
        <begin position="132"/>
        <end position="145"/>
    </location>
</feature>
<evidence type="ECO:0000313" key="4">
    <source>
        <dbReference type="Proteomes" id="UP000077202"/>
    </source>
</evidence>
<organism evidence="3 4">
    <name type="scientific">Marchantia polymorpha subsp. ruderalis</name>
    <dbReference type="NCBI Taxonomy" id="1480154"/>
    <lineage>
        <taxon>Eukaryota</taxon>
        <taxon>Viridiplantae</taxon>
        <taxon>Streptophyta</taxon>
        <taxon>Embryophyta</taxon>
        <taxon>Marchantiophyta</taxon>
        <taxon>Marchantiopsida</taxon>
        <taxon>Marchantiidae</taxon>
        <taxon>Marchantiales</taxon>
        <taxon>Marchantiaceae</taxon>
        <taxon>Marchantia</taxon>
    </lineage>
</organism>
<feature type="compositionally biased region" description="Polar residues" evidence="1">
    <location>
        <begin position="49"/>
        <end position="58"/>
    </location>
</feature>
<comment type="caution">
    <text evidence="3">The sequence shown here is derived from an EMBL/GenBank/DDBJ whole genome shotgun (WGS) entry which is preliminary data.</text>
</comment>
<dbReference type="Gene3D" id="1.20.1280.50">
    <property type="match status" value="1"/>
</dbReference>
<dbReference type="InterPro" id="IPR036047">
    <property type="entry name" value="F-box-like_dom_sf"/>
</dbReference>
<gene>
    <name evidence="3" type="ORF">AXG93_2482s1020</name>
</gene>